<dbReference type="GeneID" id="25378614"/>
<evidence type="ECO:0000313" key="2">
    <source>
        <dbReference type="Proteomes" id="UP000030744"/>
    </source>
</evidence>
<proteinExistence type="predicted"/>
<gene>
    <name evidence="1" type="ORF">EMH_0038550</name>
</gene>
<dbReference type="RefSeq" id="XP_013350763.1">
    <property type="nucleotide sequence ID" value="XM_013495309.1"/>
</dbReference>
<reference evidence="1" key="2">
    <citation type="submission" date="2013-10" db="EMBL/GenBank/DDBJ databases">
        <authorList>
            <person name="Aslett M."/>
        </authorList>
    </citation>
    <scope>NUCLEOTIDE SEQUENCE [LARGE SCALE GENOMIC DNA]</scope>
    <source>
        <strain evidence="1">Houghton</strain>
    </source>
</reference>
<evidence type="ECO:0000313" key="1">
    <source>
        <dbReference type="EMBL" id="CDJ28186.1"/>
    </source>
</evidence>
<accession>U6JTS1</accession>
<name>U6JTS1_9EIME</name>
<sequence>MFHPSDCRSVSDLCLKRLYVCCRPPGSNGHQMPAGNICSTLVPREFFTLLIAVLFQTSASNGSTCAVDLRELLIAVLFQTSASNGSTCAVDLREATDSKCLLEKCSSFVWLHRVFWSSVVDGAMLRTICKGLLLVRVNKVTEDCNITSVKQRAILPASCGLSRNPLTRLHNVYGRSMRTILYTLRDPHSRPSTSKADEPDVSFIVRFPLSPTYPNGFLSHAGVLPVARGGRRQVQDVMEAIVPAYGEKGIKTESVYKAYSVIIMDSRIGVPAPWSSTAFP</sequence>
<dbReference type="VEuPathDB" id="ToxoDB:EMH_0038550"/>
<protein>
    <submittedName>
        <fullName evidence="1">Uncharacterized protein</fullName>
    </submittedName>
</protein>
<reference evidence="1" key="1">
    <citation type="submission" date="2013-10" db="EMBL/GenBank/DDBJ databases">
        <title>Genomic analysis of the causative agents of coccidiosis in chickens.</title>
        <authorList>
            <person name="Reid A.J."/>
            <person name="Blake D."/>
            <person name="Billington K."/>
            <person name="Browne H."/>
            <person name="Dunn M."/>
            <person name="Hung S."/>
            <person name="Kawahara F."/>
            <person name="Miranda-Saavedra D."/>
            <person name="Mourier T."/>
            <person name="Nagra H."/>
            <person name="Otto T.D."/>
            <person name="Rawlings N."/>
            <person name="Sanchez A."/>
            <person name="Sanders M."/>
            <person name="Subramaniam C."/>
            <person name="Tay Y."/>
            <person name="Dear P."/>
            <person name="Doerig C."/>
            <person name="Gruber A."/>
            <person name="Parkinson J."/>
            <person name="Shirley M."/>
            <person name="Wan K.L."/>
            <person name="Berriman M."/>
            <person name="Tomley F."/>
            <person name="Pain A."/>
        </authorList>
    </citation>
    <scope>NUCLEOTIDE SEQUENCE [LARGE SCALE GENOMIC DNA]</scope>
    <source>
        <strain evidence="1">Houghton</strain>
    </source>
</reference>
<dbReference type="AlphaFoldDB" id="U6JTS1"/>
<organism evidence="1 2">
    <name type="scientific">Eimeria mitis</name>
    <dbReference type="NCBI Taxonomy" id="44415"/>
    <lineage>
        <taxon>Eukaryota</taxon>
        <taxon>Sar</taxon>
        <taxon>Alveolata</taxon>
        <taxon>Apicomplexa</taxon>
        <taxon>Conoidasida</taxon>
        <taxon>Coccidia</taxon>
        <taxon>Eucoccidiorida</taxon>
        <taxon>Eimeriorina</taxon>
        <taxon>Eimeriidae</taxon>
        <taxon>Eimeria</taxon>
    </lineage>
</organism>
<dbReference type="EMBL" id="HG680989">
    <property type="protein sequence ID" value="CDJ28186.1"/>
    <property type="molecule type" value="Genomic_DNA"/>
</dbReference>
<dbReference type="Proteomes" id="UP000030744">
    <property type="component" value="Unassembled WGS sequence"/>
</dbReference>
<keyword evidence="2" id="KW-1185">Reference proteome</keyword>